<dbReference type="EMBL" id="SAUN01000001">
    <property type="protein sequence ID" value="RVX45802.1"/>
    <property type="molecule type" value="Genomic_DNA"/>
</dbReference>
<name>A0A438MIS2_9ACTN</name>
<evidence type="ECO:0000259" key="1">
    <source>
        <dbReference type="Pfam" id="PF20248"/>
    </source>
</evidence>
<dbReference type="OrthoDB" id="535891at2"/>
<feature type="domain" description="DUF6603" evidence="1">
    <location>
        <begin position="761"/>
        <end position="1236"/>
    </location>
</feature>
<dbReference type="Pfam" id="PF20248">
    <property type="entry name" value="DUF6603"/>
    <property type="match status" value="1"/>
</dbReference>
<sequence>MTLTPAQLQDAVWLDGNRLNLALDTLGSPDLTGRLGAFLPTGRLVLRDVTARTLTAQGVTVTGTGEDGPFKGLAVTAEFTAGAAGVTAQVTATGTGPWSFVTAFPRLAGTLWEEARFSRPELRFDGGAPEPTLTFSGTLDVTTRMAALDLLFHGVEHRLTGDVTLLRQPAEVKVPMTTVPSILLDGPDAPELRIGALRLTERCYGLLALTTFRQATADFDVTGRLIMSATVPFTAGGVTKEMYLYAELADWSGGVVLRGRFGRSGAVSLSDVLTLTGLPEGTLKVPFFDITKAVVLTDISASVTPDRGIGHFALKVETAEAWHISDRFKVQAIDVVFRVENPADSATRRLSGVVSGLVAFGEHGTLELAADFGERGVSATLRDDDGPLKIGEVYHDLTGQDATDFPDLRVTRFELFGALPHEQRPFTFSAALDLEGTWDVLPKVTLTGVGFAVNHGSATSFTASATLVVAKVPVSVSAGYASGTKGWHFTGDTAPDARITLGRFIDDLARDYAGLTAPAPIKELTVQNLGVDVSTGEGRLFLQGKTLMKIDGKDIALAVAIDTKAVSVRGQLTVAVEKDENLSFAVYFARKAETTRFAAVCSHQGTAPTPSVKALVGALSPSAAAYIDDSIKVGLKQALFTADRGTYLFGIDLTATIDLAGLPVVGPRLTDGKRIVGFDPLRIIAASAPITKDQVDHVNDMLPDGAAKLPAQDLSAGFTLGGTLKLGPLEAPVTLPTTPGEQAQPTVKETQTGDNVIWRKVQADYGPVHVERIGVSYLRKAGEPARLAVLVDAAVKAGGLTLSCTGLSAGLTLAESGAKPTFALQGLGLSYTGGPARISGAFLAGKVLYKNVERDAYSGKVVIGAGTFTISAVGSYIQLEEGPSLFVHAYLDYPIGGPPFFFVCGLAAAFGYNRRLIAPPVERVAEFPLVAEATGTKPPGGLTEELRKLEGHIRVSPGDHFLAFGVRFTSFQMIDTFVLVTAGFGHKFEVNVLGVATMVLPARNRKIPAGKKPTPIAELQLMLKATFVPADGYFELRALLAPNSYLLNPACRLTGGFAFVTWFGKQNHGDFVLTAGGYHPRFNKPSHYPAVPRLGFNWRQSPQLTLKGSAYFALTPGALMAGGSLDIIWDDGALRAWFSASLDFLMAWQPYHYEAALHVSVGATYTISKFGFSYPIKIDVGTDVRIWGPEFSGEARIKVSFVSIDIGFGPTKHARPSPLDWDAFRATQLPDKDVVTIALRGGAPNSGSGTDLGVVNPLTLCLVTDAAMPSSTGRAGATTLAGTGAAFGVAPMDRRDVVSTHEITILRDGVAAETHFRYKPVGKDLPAALWGDELTPSLKKPALVKNVLTGYEITPLPPEEPATSAGLPLTALTSGAATTKQGAFSWRTQRPFQAATQPDIDLSGTQEIRAAIAGKVLRGADLDLKGFTGEHFLETPEVAARV</sequence>
<evidence type="ECO:0000313" key="2">
    <source>
        <dbReference type="EMBL" id="RVX45802.1"/>
    </source>
</evidence>
<dbReference type="Proteomes" id="UP000284824">
    <property type="component" value="Unassembled WGS sequence"/>
</dbReference>
<accession>A0A438MIS2</accession>
<evidence type="ECO:0000313" key="3">
    <source>
        <dbReference type="Proteomes" id="UP000284824"/>
    </source>
</evidence>
<comment type="caution">
    <text evidence="2">The sequence shown here is derived from an EMBL/GenBank/DDBJ whole genome shotgun (WGS) entry which is preliminary data.</text>
</comment>
<reference evidence="2 3" key="1">
    <citation type="submission" date="2019-01" db="EMBL/GenBank/DDBJ databases">
        <title>Sequencing the genomes of 1000 actinobacteria strains.</title>
        <authorList>
            <person name="Klenk H.-P."/>
        </authorList>
    </citation>
    <scope>NUCLEOTIDE SEQUENCE [LARGE SCALE GENOMIC DNA]</scope>
    <source>
        <strain evidence="2 3">DSM 43925</strain>
    </source>
</reference>
<protein>
    <recommendedName>
        <fullName evidence="1">DUF6603 domain-containing protein</fullName>
    </recommendedName>
</protein>
<gene>
    <name evidence="2" type="ORF">EDD27_8624</name>
</gene>
<organism evidence="2 3">
    <name type="scientific">Nonomuraea polychroma</name>
    <dbReference type="NCBI Taxonomy" id="46176"/>
    <lineage>
        <taxon>Bacteria</taxon>
        <taxon>Bacillati</taxon>
        <taxon>Actinomycetota</taxon>
        <taxon>Actinomycetes</taxon>
        <taxon>Streptosporangiales</taxon>
        <taxon>Streptosporangiaceae</taxon>
        <taxon>Nonomuraea</taxon>
    </lineage>
</organism>
<proteinExistence type="predicted"/>
<dbReference type="InterPro" id="IPR046538">
    <property type="entry name" value="DUF6603"/>
</dbReference>
<dbReference type="RefSeq" id="WP_127937505.1">
    <property type="nucleotide sequence ID" value="NZ_SAUN01000001.1"/>
</dbReference>
<keyword evidence="3" id="KW-1185">Reference proteome</keyword>